<sequence>MRRGYDYVDGDQFATAVAASAFAIHSLEEYQKKLRKGSEIALGSVRTRKDERSLPIETASSGRPFGQGNRTTSFARPVPFAEQKQKGNSKKYRNAETKADAWEKAQMAKIKKRYERMQSDILAWEHEKKMQEKLQLEKKKSELELRRERNLQYYRSKLARIDHNAGGARKQIEEKRKYEESVVKEKARNIRSTGNAPLRCFCF</sequence>
<dbReference type="Proteomes" id="UP000295252">
    <property type="component" value="Unassembled WGS sequence"/>
</dbReference>
<feature type="region of interest" description="Disordered" evidence="3">
    <location>
        <begin position="46"/>
        <end position="98"/>
    </location>
</feature>
<evidence type="ECO:0000256" key="2">
    <source>
        <dbReference type="SAM" id="Coils"/>
    </source>
</evidence>
<dbReference type="Pfam" id="PF03763">
    <property type="entry name" value="Remorin_C"/>
    <property type="match status" value="1"/>
</dbReference>
<evidence type="ECO:0000313" key="5">
    <source>
        <dbReference type="EMBL" id="CDP17491.1"/>
    </source>
</evidence>
<dbReference type="STRING" id="49390.A0A068V9Y7"/>
<comment type="similarity">
    <text evidence="1">Belongs to the remorin family.</text>
</comment>
<proteinExistence type="inferred from homology"/>
<dbReference type="Gramene" id="CDP17491">
    <property type="protein sequence ID" value="CDP17491"/>
    <property type="gene ID" value="GSCOC_T00007917001"/>
</dbReference>
<evidence type="ECO:0000256" key="3">
    <source>
        <dbReference type="SAM" id="MobiDB-lite"/>
    </source>
</evidence>
<reference evidence="6" key="1">
    <citation type="journal article" date="2014" name="Science">
        <title>The coffee genome provides insight into the convergent evolution of caffeine biosynthesis.</title>
        <authorList>
            <person name="Denoeud F."/>
            <person name="Carretero-Paulet L."/>
            <person name="Dereeper A."/>
            <person name="Droc G."/>
            <person name="Guyot R."/>
            <person name="Pietrella M."/>
            <person name="Zheng C."/>
            <person name="Alberti A."/>
            <person name="Anthony F."/>
            <person name="Aprea G."/>
            <person name="Aury J.M."/>
            <person name="Bento P."/>
            <person name="Bernard M."/>
            <person name="Bocs S."/>
            <person name="Campa C."/>
            <person name="Cenci A."/>
            <person name="Combes M.C."/>
            <person name="Crouzillat D."/>
            <person name="Da Silva C."/>
            <person name="Daddiego L."/>
            <person name="De Bellis F."/>
            <person name="Dussert S."/>
            <person name="Garsmeur O."/>
            <person name="Gayraud T."/>
            <person name="Guignon V."/>
            <person name="Jahn K."/>
            <person name="Jamilloux V."/>
            <person name="Joet T."/>
            <person name="Labadie K."/>
            <person name="Lan T."/>
            <person name="Leclercq J."/>
            <person name="Lepelley M."/>
            <person name="Leroy T."/>
            <person name="Li L.T."/>
            <person name="Librado P."/>
            <person name="Lopez L."/>
            <person name="Munoz A."/>
            <person name="Noel B."/>
            <person name="Pallavicini A."/>
            <person name="Perrotta G."/>
            <person name="Poncet V."/>
            <person name="Pot D."/>
            <person name="Priyono X."/>
            <person name="Rigoreau M."/>
            <person name="Rouard M."/>
            <person name="Rozas J."/>
            <person name="Tranchant-Dubreuil C."/>
            <person name="VanBuren R."/>
            <person name="Zhang Q."/>
            <person name="Andrade A.C."/>
            <person name="Argout X."/>
            <person name="Bertrand B."/>
            <person name="de Kochko A."/>
            <person name="Graziosi G."/>
            <person name="Henry R.J."/>
            <person name="Jayarama X."/>
            <person name="Ming R."/>
            <person name="Nagai C."/>
            <person name="Rounsley S."/>
            <person name="Sankoff D."/>
            <person name="Giuliano G."/>
            <person name="Albert V.A."/>
            <person name="Wincker P."/>
            <person name="Lashermes P."/>
        </authorList>
    </citation>
    <scope>NUCLEOTIDE SEQUENCE [LARGE SCALE GENOMIC DNA]</scope>
    <source>
        <strain evidence="6">cv. DH200-94</strain>
    </source>
</reference>
<protein>
    <submittedName>
        <fullName evidence="5">DH200=94 genomic scaffold, scaffold_164</fullName>
    </submittedName>
</protein>
<feature type="domain" description="Remorin C-terminal" evidence="4">
    <location>
        <begin position="94"/>
        <end position="197"/>
    </location>
</feature>
<dbReference type="AlphaFoldDB" id="A0A068V9Y7"/>
<evidence type="ECO:0000313" key="6">
    <source>
        <dbReference type="Proteomes" id="UP000295252"/>
    </source>
</evidence>
<gene>
    <name evidence="5" type="ORF">GSCOC_T00007917001</name>
</gene>
<organism evidence="5 6">
    <name type="scientific">Coffea canephora</name>
    <name type="common">Robusta coffee</name>
    <dbReference type="NCBI Taxonomy" id="49390"/>
    <lineage>
        <taxon>Eukaryota</taxon>
        <taxon>Viridiplantae</taxon>
        <taxon>Streptophyta</taxon>
        <taxon>Embryophyta</taxon>
        <taxon>Tracheophyta</taxon>
        <taxon>Spermatophyta</taxon>
        <taxon>Magnoliopsida</taxon>
        <taxon>eudicotyledons</taxon>
        <taxon>Gunneridae</taxon>
        <taxon>Pentapetalae</taxon>
        <taxon>asterids</taxon>
        <taxon>lamiids</taxon>
        <taxon>Gentianales</taxon>
        <taxon>Rubiaceae</taxon>
        <taxon>Ixoroideae</taxon>
        <taxon>Gardenieae complex</taxon>
        <taxon>Bertiereae - Coffeeae clade</taxon>
        <taxon>Coffeeae</taxon>
        <taxon>Coffea</taxon>
    </lineage>
</organism>
<dbReference type="InParanoid" id="A0A068V9Y7"/>
<dbReference type="OrthoDB" id="775261at2759"/>
<dbReference type="InterPro" id="IPR005516">
    <property type="entry name" value="Remorin_C"/>
</dbReference>
<name>A0A068V9Y7_COFCA</name>
<dbReference type="OMA" id="HIRDDEY"/>
<keyword evidence="2" id="KW-0175">Coiled coil</keyword>
<keyword evidence="6" id="KW-1185">Reference proteome</keyword>
<dbReference type="PhylomeDB" id="A0A068V9Y7"/>
<dbReference type="PANTHER" id="PTHR31471">
    <property type="entry name" value="OS02G0116800 PROTEIN"/>
    <property type="match status" value="1"/>
</dbReference>
<feature type="coiled-coil region" evidence="2">
    <location>
        <begin position="107"/>
        <end position="151"/>
    </location>
</feature>
<dbReference type="PANTHER" id="PTHR31471:SF5">
    <property type="entry name" value="GB|AAD39278.1"/>
    <property type="match status" value="1"/>
</dbReference>
<evidence type="ECO:0000256" key="1">
    <source>
        <dbReference type="ARBA" id="ARBA00005711"/>
    </source>
</evidence>
<evidence type="ECO:0000259" key="4">
    <source>
        <dbReference type="Pfam" id="PF03763"/>
    </source>
</evidence>
<dbReference type="EMBL" id="HG739248">
    <property type="protein sequence ID" value="CDP17491.1"/>
    <property type="molecule type" value="Genomic_DNA"/>
</dbReference>
<accession>A0A068V9Y7</accession>